<dbReference type="HOGENOM" id="CLU_1793749_0_0_5"/>
<gene>
    <name evidence="1" type="ORF">GLS_c12960</name>
</gene>
<dbReference type="KEGG" id="goy:GLS_c12960"/>
<reference evidence="1 2" key="1">
    <citation type="journal article" date="2015" name="Appl. Microbiol. Biotechnol.">
        <title>The consequence of an additional NADH dehydrogenase paralog on the growth of Gluconobacter oxydans DSM3504.</title>
        <authorList>
            <person name="Kostner D."/>
            <person name="Luchterhand B."/>
            <person name="Junker A."/>
            <person name="Volland S."/>
            <person name="Daniel R."/>
            <person name="Buchs J."/>
            <person name="Liebl W."/>
            <person name="Ehrenreich A."/>
        </authorList>
    </citation>
    <scope>NUCLEOTIDE SEQUENCE [LARGE SCALE GENOMIC DNA]</scope>
    <source>
        <strain evidence="1">DSM 3504</strain>
    </source>
</reference>
<proteinExistence type="predicted"/>
<organism evidence="1 2">
    <name type="scientific">Gluconobacter oxydans DSM 3504</name>
    <dbReference type="NCBI Taxonomy" id="1288313"/>
    <lineage>
        <taxon>Bacteria</taxon>
        <taxon>Pseudomonadati</taxon>
        <taxon>Pseudomonadota</taxon>
        <taxon>Alphaproteobacteria</taxon>
        <taxon>Acetobacterales</taxon>
        <taxon>Acetobacteraceae</taxon>
        <taxon>Gluconobacter</taxon>
    </lineage>
</organism>
<sequence length="144" mass="16090">MEKCEISSGSVVLSGRQTFIVLQKNAGSFVGCPLVYEGEPVHRADVVLEWHELVDAGLSRLDVRCRSIPCQRSVLSARVIGRIAPETLSRVALRAEREQTQRNVETLALRGTGHRDRPRQKPVRAVWLEGGMMMSRREASLRAV</sequence>
<protein>
    <submittedName>
        <fullName evidence="1">Uncharacterized protein</fullName>
    </submittedName>
</protein>
<dbReference type="Proteomes" id="UP000031656">
    <property type="component" value="Chromosome"/>
</dbReference>
<accession>A0A067Z3W0</accession>
<dbReference type="AlphaFoldDB" id="A0A067Z3W0"/>
<evidence type="ECO:0000313" key="1">
    <source>
        <dbReference type="EMBL" id="AHK71193.1"/>
    </source>
</evidence>
<name>A0A067Z3W0_GLUOY</name>
<evidence type="ECO:0000313" key="2">
    <source>
        <dbReference type="Proteomes" id="UP000031656"/>
    </source>
</evidence>
<dbReference type="EMBL" id="CP004373">
    <property type="protein sequence ID" value="AHK71193.1"/>
    <property type="molecule type" value="Genomic_DNA"/>
</dbReference>